<dbReference type="Pfam" id="PF13843">
    <property type="entry name" value="DDE_Tnp_1_7"/>
    <property type="match status" value="1"/>
</dbReference>
<protein>
    <submittedName>
        <fullName evidence="2">8437_t:CDS:1</fullName>
    </submittedName>
</protein>
<sequence length="391" mass="45764">PEIKTSQLLWYSKVEPLALHIRNVSKLIYLPKSQVSIDEMVIRFRGRSEHTVRIKNKPTPEGYKIISLCDSGYTYYFIFTSCIESNSEINSIPNINKIGWLVYHLISQLPKDKTFDIYMDNYFTSINLFSYMQQNGYDGCGTIRCNTLKFPIFLKIKKSQKIEWDTLSKAVVDDVLVVFWMDNGPVTMLTTIHKILGEGCRVERERRRPRTTSTNANKVRSVFGNASKKILPIPTIIDDYNYHMGGVDVTDQLRGYYGTQVPVRRTWMPLFFWLLDTSIVNTFLISKALNLIIVHKDLRINLVWSLIEESLDMSQKLHTRNKKAKIQSELHNQNSKKQPFYVTKKFELPIDRLLPQSHYPIYREERGSCVWCRFQYMSEYGKHDKNSPQSQ</sequence>
<dbReference type="PANTHER" id="PTHR46599:SF3">
    <property type="entry name" value="PIGGYBAC TRANSPOSABLE ELEMENT-DERIVED PROTEIN 4"/>
    <property type="match status" value="1"/>
</dbReference>
<organism evidence="2 3">
    <name type="scientific">Cetraspora pellucida</name>
    <dbReference type="NCBI Taxonomy" id="1433469"/>
    <lineage>
        <taxon>Eukaryota</taxon>
        <taxon>Fungi</taxon>
        <taxon>Fungi incertae sedis</taxon>
        <taxon>Mucoromycota</taxon>
        <taxon>Glomeromycotina</taxon>
        <taxon>Glomeromycetes</taxon>
        <taxon>Diversisporales</taxon>
        <taxon>Gigasporaceae</taxon>
        <taxon>Cetraspora</taxon>
    </lineage>
</organism>
<reference evidence="2" key="1">
    <citation type="submission" date="2021-06" db="EMBL/GenBank/DDBJ databases">
        <authorList>
            <person name="Kallberg Y."/>
            <person name="Tangrot J."/>
            <person name="Rosling A."/>
        </authorList>
    </citation>
    <scope>NUCLEOTIDE SEQUENCE</scope>
    <source>
        <strain evidence="2">FL966</strain>
    </source>
</reference>
<feature type="non-terminal residue" evidence="2">
    <location>
        <position position="1"/>
    </location>
</feature>
<feature type="domain" description="PiggyBac transposable element-derived protein" evidence="1">
    <location>
        <begin position="12"/>
        <end position="283"/>
    </location>
</feature>
<dbReference type="OrthoDB" id="2431486at2759"/>
<dbReference type="InterPro" id="IPR029526">
    <property type="entry name" value="PGBD"/>
</dbReference>
<dbReference type="AlphaFoldDB" id="A0A9N9KAQ4"/>
<evidence type="ECO:0000313" key="2">
    <source>
        <dbReference type="EMBL" id="CAG8819563.1"/>
    </source>
</evidence>
<accession>A0A9N9KAQ4</accession>
<dbReference type="PANTHER" id="PTHR46599">
    <property type="entry name" value="PIGGYBAC TRANSPOSABLE ELEMENT-DERIVED PROTEIN 4"/>
    <property type="match status" value="1"/>
</dbReference>
<feature type="non-terminal residue" evidence="2">
    <location>
        <position position="391"/>
    </location>
</feature>
<gene>
    <name evidence="2" type="ORF">CPELLU_LOCUS19560</name>
</gene>
<evidence type="ECO:0000259" key="1">
    <source>
        <dbReference type="Pfam" id="PF13843"/>
    </source>
</evidence>
<name>A0A9N9KAQ4_9GLOM</name>
<dbReference type="EMBL" id="CAJVQA010048090">
    <property type="protein sequence ID" value="CAG8819563.1"/>
    <property type="molecule type" value="Genomic_DNA"/>
</dbReference>
<keyword evidence="3" id="KW-1185">Reference proteome</keyword>
<comment type="caution">
    <text evidence="2">The sequence shown here is derived from an EMBL/GenBank/DDBJ whole genome shotgun (WGS) entry which is preliminary data.</text>
</comment>
<proteinExistence type="predicted"/>
<evidence type="ECO:0000313" key="3">
    <source>
        <dbReference type="Proteomes" id="UP000789759"/>
    </source>
</evidence>
<dbReference type="Proteomes" id="UP000789759">
    <property type="component" value="Unassembled WGS sequence"/>
</dbReference>